<organism evidence="1 2">
    <name type="scientific">Gymnopus androsaceus JB14</name>
    <dbReference type="NCBI Taxonomy" id="1447944"/>
    <lineage>
        <taxon>Eukaryota</taxon>
        <taxon>Fungi</taxon>
        <taxon>Dikarya</taxon>
        <taxon>Basidiomycota</taxon>
        <taxon>Agaricomycotina</taxon>
        <taxon>Agaricomycetes</taxon>
        <taxon>Agaricomycetidae</taxon>
        <taxon>Agaricales</taxon>
        <taxon>Marasmiineae</taxon>
        <taxon>Omphalotaceae</taxon>
        <taxon>Gymnopus</taxon>
    </lineage>
</organism>
<dbReference type="Proteomes" id="UP000799118">
    <property type="component" value="Unassembled WGS sequence"/>
</dbReference>
<evidence type="ECO:0000313" key="2">
    <source>
        <dbReference type="Proteomes" id="UP000799118"/>
    </source>
</evidence>
<gene>
    <name evidence="1" type="ORF">BT96DRAFT_837690</name>
</gene>
<keyword evidence="2" id="KW-1185">Reference proteome</keyword>
<protein>
    <submittedName>
        <fullName evidence="1">Uncharacterized protein</fullName>
    </submittedName>
</protein>
<dbReference type="EMBL" id="ML769803">
    <property type="protein sequence ID" value="KAE9387403.1"/>
    <property type="molecule type" value="Genomic_DNA"/>
</dbReference>
<name>A0A6A4GPY0_9AGAR</name>
<feature type="non-terminal residue" evidence="1">
    <location>
        <position position="1"/>
    </location>
</feature>
<dbReference type="AlphaFoldDB" id="A0A6A4GPY0"/>
<evidence type="ECO:0000313" key="1">
    <source>
        <dbReference type="EMBL" id="KAE9387403.1"/>
    </source>
</evidence>
<reference evidence="1" key="1">
    <citation type="journal article" date="2019" name="Environ. Microbiol.">
        <title>Fungal ecological strategies reflected in gene transcription - a case study of two litter decomposers.</title>
        <authorList>
            <person name="Barbi F."/>
            <person name="Kohler A."/>
            <person name="Barry K."/>
            <person name="Baskaran P."/>
            <person name="Daum C."/>
            <person name="Fauchery L."/>
            <person name="Ihrmark K."/>
            <person name="Kuo A."/>
            <person name="LaButti K."/>
            <person name="Lipzen A."/>
            <person name="Morin E."/>
            <person name="Grigoriev I.V."/>
            <person name="Henrissat B."/>
            <person name="Lindahl B."/>
            <person name="Martin F."/>
        </authorList>
    </citation>
    <scope>NUCLEOTIDE SEQUENCE</scope>
    <source>
        <strain evidence="1">JB14</strain>
    </source>
</reference>
<proteinExistence type="predicted"/>
<accession>A0A6A4GPY0</accession>
<sequence length="51" mass="5704">EREVLKEEGAELAPVCETHAKAAQNVKRSFTNLVRAPRSKEKKPVRGILAF</sequence>